<accession>A0A2V3U5F7</accession>
<gene>
    <name evidence="7" type="ORF">C7450_106119</name>
</gene>
<dbReference type="PIRSF" id="PIRSF005426">
    <property type="entry name" value="Frp"/>
    <property type="match status" value="1"/>
</dbReference>
<evidence type="ECO:0000256" key="4">
    <source>
        <dbReference type="ARBA" id="ARBA00023002"/>
    </source>
</evidence>
<comment type="caution">
    <text evidence="7">The sequence shown here is derived from an EMBL/GenBank/DDBJ whole genome shotgun (WGS) entry which is preliminary data.</text>
</comment>
<evidence type="ECO:0000256" key="2">
    <source>
        <dbReference type="ARBA" id="ARBA00022630"/>
    </source>
</evidence>
<dbReference type="InterPro" id="IPR000415">
    <property type="entry name" value="Nitroreductase-like"/>
</dbReference>
<feature type="domain" description="Nitroreductase" evidence="6">
    <location>
        <begin position="43"/>
        <end position="194"/>
    </location>
</feature>
<dbReference type="GO" id="GO:0016491">
    <property type="term" value="F:oxidoreductase activity"/>
    <property type="evidence" value="ECO:0007669"/>
    <property type="project" value="UniProtKB-UniRule"/>
</dbReference>
<dbReference type="CDD" id="cd02146">
    <property type="entry name" value="NfsA-like"/>
    <property type="match status" value="1"/>
</dbReference>
<keyword evidence="2 5" id="KW-0285">Flavoprotein</keyword>
<evidence type="ECO:0000256" key="1">
    <source>
        <dbReference type="ARBA" id="ARBA00008366"/>
    </source>
</evidence>
<protein>
    <submittedName>
        <fullName evidence="7">Nitroreductase</fullName>
    </submittedName>
</protein>
<keyword evidence="5" id="KW-0521">NADP</keyword>
<dbReference type="InterPro" id="IPR029479">
    <property type="entry name" value="Nitroreductase"/>
</dbReference>
<evidence type="ECO:0000313" key="8">
    <source>
        <dbReference type="Proteomes" id="UP000248021"/>
    </source>
</evidence>
<dbReference type="RefSeq" id="WP_110375273.1">
    <property type="nucleotide sequence ID" value="NZ_JAHBRY010000001.1"/>
</dbReference>
<evidence type="ECO:0000256" key="5">
    <source>
        <dbReference type="PIRNR" id="PIRNR005426"/>
    </source>
</evidence>
<dbReference type="EMBL" id="QJJK01000006">
    <property type="protein sequence ID" value="PXW57947.1"/>
    <property type="molecule type" value="Genomic_DNA"/>
</dbReference>
<dbReference type="InterPro" id="IPR016446">
    <property type="entry name" value="Flavin_OxRdtase_Frp"/>
</dbReference>
<dbReference type="SUPFAM" id="SSF55469">
    <property type="entry name" value="FMN-dependent nitroreductase-like"/>
    <property type="match status" value="1"/>
</dbReference>
<comment type="similarity">
    <text evidence="1 5">Belongs to the flavin oxidoreductase frp family.</text>
</comment>
<dbReference type="Proteomes" id="UP000248021">
    <property type="component" value="Unassembled WGS sequence"/>
</dbReference>
<dbReference type="OrthoDB" id="3181400at2"/>
<keyword evidence="4 5" id="KW-0560">Oxidoreductase</keyword>
<proteinExistence type="inferred from homology"/>
<organism evidence="7 8">
    <name type="scientific">Chelatococcus asaccharovorans</name>
    <dbReference type="NCBI Taxonomy" id="28210"/>
    <lineage>
        <taxon>Bacteria</taxon>
        <taxon>Pseudomonadati</taxon>
        <taxon>Pseudomonadota</taxon>
        <taxon>Alphaproteobacteria</taxon>
        <taxon>Hyphomicrobiales</taxon>
        <taxon>Chelatococcaceae</taxon>
        <taxon>Chelatococcus</taxon>
    </lineage>
</organism>
<keyword evidence="8" id="KW-1185">Reference proteome</keyword>
<evidence type="ECO:0000259" key="6">
    <source>
        <dbReference type="Pfam" id="PF00881"/>
    </source>
</evidence>
<sequence>MTTHVPPPAVQSPAAAFAARYRATTIPPVDLWSPVLDRVFAHATVRNYLPDPLPDGTLEVLVGAAQSAASSSNLQLWSVIAVEDPARRARLAALAGNQQHIAVAPLILLFVADLSRAARVATRHGRPQEGLDYLDTFLVGALDAALAAQNAVLAAESLGLGTVYIGALRNRITEVAAELKLPSHVAPVFGLVVGRPDPQKPAGIKPRLPQSAVLHRETYGADGEAEAIAAYDEQFHAFQNEQGLPRQDWSSVLAARIASAAFLNGRERLADALRAFGFALK</sequence>
<dbReference type="Gene3D" id="3.40.109.10">
    <property type="entry name" value="NADH Oxidase"/>
    <property type="match status" value="1"/>
</dbReference>
<evidence type="ECO:0000313" key="7">
    <source>
        <dbReference type="EMBL" id="PXW57947.1"/>
    </source>
</evidence>
<dbReference type="PANTHER" id="PTHR43425">
    <property type="entry name" value="OXYGEN-INSENSITIVE NADPH NITROREDUCTASE"/>
    <property type="match status" value="1"/>
</dbReference>
<dbReference type="PANTHER" id="PTHR43425:SF2">
    <property type="entry name" value="OXYGEN-INSENSITIVE NADPH NITROREDUCTASE"/>
    <property type="match status" value="1"/>
</dbReference>
<name>A0A2V3U5F7_9HYPH</name>
<dbReference type="Pfam" id="PF00881">
    <property type="entry name" value="Nitroreductase"/>
    <property type="match status" value="1"/>
</dbReference>
<dbReference type="AlphaFoldDB" id="A0A2V3U5F7"/>
<evidence type="ECO:0000256" key="3">
    <source>
        <dbReference type="ARBA" id="ARBA00022643"/>
    </source>
</evidence>
<reference evidence="7 8" key="1">
    <citation type="submission" date="2018-05" db="EMBL/GenBank/DDBJ databases">
        <title>Genomic Encyclopedia of Type Strains, Phase IV (KMG-IV): sequencing the most valuable type-strain genomes for metagenomic binning, comparative biology and taxonomic classification.</title>
        <authorList>
            <person name="Goeker M."/>
        </authorList>
    </citation>
    <scope>NUCLEOTIDE SEQUENCE [LARGE SCALE GENOMIC DNA]</scope>
    <source>
        <strain evidence="7 8">DSM 6462</strain>
    </source>
</reference>
<keyword evidence="3 5" id="KW-0288">FMN</keyword>